<keyword evidence="3" id="KW-1185">Reference proteome</keyword>
<dbReference type="EMBL" id="SRLO01000688">
    <property type="protein sequence ID" value="TNN48620.1"/>
    <property type="molecule type" value="Genomic_DNA"/>
</dbReference>
<evidence type="ECO:0000256" key="1">
    <source>
        <dbReference type="SAM" id="MobiDB-lite"/>
    </source>
</evidence>
<proteinExistence type="predicted"/>
<dbReference type="Proteomes" id="UP000314294">
    <property type="component" value="Unassembled WGS sequence"/>
</dbReference>
<sequence length="84" mass="9200">MVISRREAGDDGGGSELQTFDPGGDVEPEVNVDVELPRQRCNTLSPALSEHLKGARDEKRVNQQIHPLDALDPLDAHDMLVTVQ</sequence>
<accession>A0A4Z2G647</accession>
<feature type="region of interest" description="Disordered" evidence="1">
    <location>
        <begin position="1"/>
        <end position="28"/>
    </location>
</feature>
<dbReference type="AlphaFoldDB" id="A0A4Z2G647"/>
<reference evidence="2 3" key="1">
    <citation type="submission" date="2019-03" db="EMBL/GenBank/DDBJ databases">
        <title>First draft genome of Liparis tanakae, snailfish: a comprehensive survey of snailfish specific genes.</title>
        <authorList>
            <person name="Kim W."/>
            <person name="Song I."/>
            <person name="Jeong J.-H."/>
            <person name="Kim D."/>
            <person name="Kim S."/>
            <person name="Ryu S."/>
            <person name="Song J.Y."/>
            <person name="Lee S.K."/>
        </authorList>
    </citation>
    <scope>NUCLEOTIDE SEQUENCE [LARGE SCALE GENOMIC DNA]</scope>
    <source>
        <tissue evidence="2">Muscle</tissue>
    </source>
</reference>
<gene>
    <name evidence="2" type="ORF">EYF80_041158</name>
</gene>
<organism evidence="2 3">
    <name type="scientific">Liparis tanakae</name>
    <name type="common">Tanaka's snailfish</name>
    <dbReference type="NCBI Taxonomy" id="230148"/>
    <lineage>
        <taxon>Eukaryota</taxon>
        <taxon>Metazoa</taxon>
        <taxon>Chordata</taxon>
        <taxon>Craniata</taxon>
        <taxon>Vertebrata</taxon>
        <taxon>Euteleostomi</taxon>
        <taxon>Actinopterygii</taxon>
        <taxon>Neopterygii</taxon>
        <taxon>Teleostei</taxon>
        <taxon>Neoteleostei</taxon>
        <taxon>Acanthomorphata</taxon>
        <taxon>Eupercaria</taxon>
        <taxon>Perciformes</taxon>
        <taxon>Cottioidei</taxon>
        <taxon>Cottales</taxon>
        <taxon>Liparidae</taxon>
        <taxon>Liparis</taxon>
    </lineage>
</organism>
<evidence type="ECO:0000313" key="3">
    <source>
        <dbReference type="Proteomes" id="UP000314294"/>
    </source>
</evidence>
<name>A0A4Z2G647_9TELE</name>
<evidence type="ECO:0000313" key="2">
    <source>
        <dbReference type="EMBL" id="TNN48620.1"/>
    </source>
</evidence>
<protein>
    <submittedName>
        <fullName evidence="2">Uncharacterized protein</fullName>
    </submittedName>
</protein>
<comment type="caution">
    <text evidence="2">The sequence shown here is derived from an EMBL/GenBank/DDBJ whole genome shotgun (WGS) entry which is preliminary data.</text>
</comment>